<keyword evidence="2" id="KW-1185">Reference proteome</keyword>
<comment type="caution">
    <text evidence="1">The sequence shown here is derived from an EMBL/GenBank/DDBJ whole genome shotgun (WGS) entry which is preliminary data.</text>
</comment>
<gene>
    <name evidence="1" type="ORF">RPERSI_LOCUS17618</name>
</gene>
<reference evidence="1" key="1">
    <citation type="submission" date="2021-06" db="EMBL/GenBank/DDBJ databases">
        <authorList>
            <person name="Kallberg Y."/>
            <person name="Tangrot J."/>
            <person name="Rosling A."/>
        </authorList>
    </citation>
    <scope>NUCLEOTIDE SEQUENCE</scope>
    <source>
        <strain evidence="1">MA461A</strain>
    </source>
</reference>
<evidence type="ECO:0000313" key="1">
    <source>
        <dbReference type="EMBL" id="CAG8781225.1"/>
    </source>
</evidence>
<protein>
    <submittedName>
        <fullName evidence="1">12026_t:CDS:1</fullName>
    </submittedName>
</protein>
<dbReference type="EMBL" id="CAJVQC010045381">
    <property type="protein sequence ID" value="CAG8781225.1"/>
    <property type="molecule type" value="Genomic_DNA"/>
</dbReference>
<name>A0ACA9R857_9GLOM</name>
<proteinExistence type="predicted"/>
<sequence length="72" mass="8325">IDKLYQIMRDSHYLRSSLNEEQLYIMNEFLAADETIKALPTISQKHPNSIYVSKAINTQEIKSALNLTQDII</sequence>
<feature type="non-terminal residue" evidence="1">
    <location>
        <position position="72"/>
    </location>
</feature>
<organism evidence="1 2">
    <name type="scientific">Racocetra persica</name>
    <dbReference type="NCBI Taxonomy" id="160502"/>
    <lineage>
        <taxon>Eukaryota</taxon>
        <taxon>Fungi</taxon>
        <taxon>Fungi incertae sedis</taxon>
        <taxon>Mucoromycota</taxon>
        <taxon>Glomeromycotina</taxon>
        <taxon>Glomeromycetes</taxon>
        <taxon>Diversisporales</taxon>
        <taxon>Gigasporaceae</taxon>
        <taxon>Racocetra</taxon>
    </lineage>
</organism>
<evidence type="ECO:0000313" key="2">
    <source>
        <dbReference type="Proteomes" id="UP000789920"/>
    </source>
</evidence>
<dbReference type="Proteomes" id="UP000789920">
    <property type="component" value="Unassembled WGS sequence"/>
</dbReference>
<accession>A0ACA9R857</accession>
<feature type="non-terminal residue" evidence="1">
    <location>
        <position position="1"/>
    </location>
</feature>